<evidence type="ECO:0000313" key="1">
    <source>
        <dbReference type="EMBL" id="KTD83115.1"/>
    </source>
</evidence>
<evidence type="ECO:0000313" key="2">
    <source>
        <dbReference type="Proteomes" id="UP000054729"/>
    </source>
</evidence>
<dbReference type="STRING" id="66969.Lwal_0023"/>
<keyword evidence="2" id="KW-1185">Reference proteome</keyword>
<protein>
    <submittedName>
        <fullName evidence="1">Uncharacterized protein</fullName>
    </submittedName>
</protein>
<sequence length="55" mass="6409">MSSLISEKLAKLLKNEEATKKLYESLISTEKKDKFKIENTNFTVKVENFLDKKSK</sequence>
<dbReference type="EMBL" id="LNZB01000001">
    <property type="protein sequence ID" value="KTD83115.1"/>
    <property type="molecule type" value="Genomic_DNA"/>
</dbReference>
<gene>
    <name evidence="1" type="ORF">Lwal_0023</name>
</gene>
<organism evidence="1 2">
    <name type="scientific">Legionella waltersii</name>
    <dbReference type="NCBI Taxonomy" id="66969"/>
    <lineage>
        <taxon>Bacteria</taxon>
        <taxon>Pseudomonadati</taxon>
        <taxon>Pseudomonadota</taxon>
        <taxon>Gammaproteobacteria</taxon>
        <taxon>Legionellales</taxon>
        <taxon>Legionellaceae</taxon>
        <taxon>Legionella</taxon>
    </lineage>
</organism>
<name>A0A0W1AP41_9GAMM</name>
<dbReference type="AlphaFoldDB" id="A0A0W1AP41"/>
<accession>A0A0W1AP41</accession>
<comment type="caution">
    <text evidence="1">The sequence shown here is derived from an EMBL/GenBank/DDBJ whole genome shotgun (WGS) entry which is preliminary data.</text>
</comment>
<dbReference type="PATRIC" id="fig|66969.6.peg.23"/>
<proteinExistence type="predicted"/>
<reference evidence="1 2" key="1">
    <citation type="submission" date="2015-11" db="EMBL/GenBank/DDBJ databases">
        <title>Genomic analysis of 38 Legionella species identifies large and diverse effector repertoires.</title>
        <authorList>
            <person name="Burstein D."/>
            <person name="Amaro F."/>
            <person name="Zusman T."/>
            <person name="Lifshitz Z."/>
            <person name="Cohen O."/>
            <person name="Gilbert J.A."/>
            <person name="Pupko T."/>
            <person name="Shuman H.A."/>
            <person name="Segal G."/>
        </authorList>
    </citation>
    <scope>NUCLEOTIDE SEQUENCE [LARGE SCALE GENOMIC DNA]</scope>
    <source>
        <strain evidence="1 2">ATCC 51914</strain>
    </source>
</reference>
<dbReference type="RefSeq" id="WP_157066251.1">
    <property type="nucleotide sequence ID" value="NZ_CAAAIQ010000028.1"/>
</dbReference>
<dbReference type="Proteomes" id="UP000054729">
    <property type="component" value="Unassembled WGS sequence"/>
</dbReference>